<accession>A0ABX0YEV9</accession>
<comment type="catalytic activity">
    <reaction evidence="1">
        <text>alpha-D-glucose 6-phosphate = beta-D-glucose 6-phosphate</text>
        <dbReference type="Rhea" id="RHEA:16249"/>
        <dbReference type="ChEBI" id="CHEBI:58225"/>
        <dbReference type="ChEBI" id="CHEBI:58247"/>
        <dbReference type="EC" id="5.1.3.15"/>
    </reaction>
</comment>
<evidence type="ECO:0000256" key="2">
    <source>
        <dbReference type="ARBA" id="ARBA00005866"/>
    </source>
</evidence>
<dbReference type="Pfam" id="PF01263">
    <property type="entry name" value="Aldose_epim"/>
    <property type="match status" value="1"/>
</dbReference>
<dbReference type="PANTHER" id="PTHR11122">
    <property type="entry name" value="APOSPORY-ASSOCIATED PROTEIN C-RELATED"/>
    <property type="match status" value="1"/>
</dbReference>
<evidence type="ECO:0000313" key="5">
    <source>
        <dbReference type="EMBL" id="NJP00924.1"/>
    </source>
</evidence>
<evidence type="ECO:0000256" key="4">
    <source>
        <dbReference type="PIRNR" id="PIRNR016020"/>
    </source>
</evidence>
<dbReference type="PIRSF" id="PIRSF016020">
    <property type="entry name" value="PHexose_mutarotase"/>
    <property type="match status" value="1"/>
</dbReference>
<dbReference type="SUPFAM" id="SSF74650">
    <property type="entry name" value="Galactose mutarotase-like"/>
    <property type="match status" value="1"/>
</dbReference>
<reference evidence="5 6" key="1">
    <citation type="submission" date="2020-03" db="EMBL/GenBank/DDBJ databases">
        <authorList>
            <person name="Wang L."/>
            <person name="He N."/>
            <person name="Li Y."/>
            <person name="Fang Y."/>
            <person name="Zhang F."/>
        </authorList>
    </citation>
    <scope>NUCLEOTIDE SEQUENCE [LARGE SCALE GENOMIC DNA]</scope>
    <source>
        <strain evidence="6">hsmgli-8</strain>
    </source>
</reference>
<evidence type="ECO:0000256" key="3">
    <source>
        <dbReference type="ARBA" id="ARBA00023235"/>
    </source>
</evidence>
<dbReference type="InterPro" id="IPR014718">
    <property type="entry name" value="GH-type_carb-bd"/>
</dbReference>
<dbReference type="Proteomes" id="UP000746535">
    <property type="component" value="Unassembled WGS sequence"/>
</dbReference>
<dbReference type="EC" id="5.1.3.15" evidence="4"/>
<dbReference type="Gene3D" id="2.70.98.10">
    <property type="match status" value="1"/>
</dbReference>
<dbReference type="CDD" id="cd09020">
    <property type="entry name" value="D-hex-6-P-epi_like"/>
    <property type="match status" value="1"/>
</dbReference>
<dbReference type="InterPro" id="IPR008183">
    <property type="entry name" value="Aldose_1/G6P_1-epimerase"/>
</dbReference>
<dbReference type="PANTHER" id="PTHR11122:SF13">
    <property type="entry name" value="GLUCOSE-6-PHOSPHATE 1-EPIMERASE"/>
    <property type="match status" value="1"/>
</dbReference>
<comment type="caution">
    <text evidence="5">The sequence shown here is derived from an EMBL/GenBank/DDBJ whole genome shotgun (WGS) entry which is preliminary data.</text>
</comment>
<protein>
    <recommendedName>
        <fullName evidence="4">Putative glucose-6-phosphate 1-epimerase</fullName>
        <ecNumber evidence="4">5.1.3.15</ecNumber>
    </recommendedName>
</protein>
<keyword evidence="3 4" id="KW-0413">Isomerase</keyword>
<dbReference type="InterPro" id="IPR011013">
    <property type="entry name" value="Gal_mutarotase_sf_dom"/>
</dbReference>
<comment type="similarity">
    <text evidence="2 4">Belongs to the glucose-6-phosphate 1-epimerase family.</text>
</comment>
<gene>
    <name evidence="5" type="ORF">HBH25_08610</name>
</gene>
<proteinExistence type="inferred from homology"/>
<evidence type="ECO:0000313" key="6">
    <source>
        <dbReference type="Proteomes" id="UP000746535"/>
    </source>
</evidence>
<keyword evidence="6" id="KW-1185">Reference proteome</keyword>
<dbReference type="InterPro" id="IPR025532">
    <property type="entry name" value="G6P_1-epimerase"/>
</dbReference>
<name>A0ABX0YEV9_9PSED</name>
<dbReference type="EMBL" id="JAAVJI010000003">
    <property type="protein sequence ID" value="NJP00924.1"/>
    <property type="molecule type" value="Genomic_DNA"/>
</dbReference>
<dbReference type="RefSeq" id="WP_168083477.1">
    <property type="nucleotide sequence ID" value="NZ_JAAVJI010000003.1"/>
</dbReference>
<evidence type="ECO:0000256" key="1">
    <source>
        <dbReference type="ARBA" id="ARBA00001096"/>
    </source>
</evidence>
<organism evidence="5 6">
    <name type="scientific">Pseudomonas quercus</name>
    <dbReference type="NCBI Taxonomy" id="2722792"/>
    <lineage>
        <taxon>Bacteria</taxon>
        <taxon>Pseudomonadati</taxon>
        <taxon>Pseudomonadota</taxon>
        <taxon>Gammaproteobacteria</taxon>
        <taxon>Pseudomonadales</taxon>
        <taxon>Pseudomonadaceae</taxon>
        <taxon>Pseudomonas</taxon>
    </lineage>
</organism>
<sequence>MSTPTLEKLKQGELDIWQVKTDHAELLVAEQGAQVLSYTRTGEQPLIWLNDHAEFKQGKAIRAGVPVCWPWFGNLARNPQAIQGMREGTDAAPSHGLVRTLKWAVDSHVEGQKVTLVFTLPEADGQLPGWPHAARLELRIVLDETLSLSLTTLNLGVEPLHLSQALHTYFAVSDVRQVAVEEVAGLEYIETLEDWEQRTQEGRLEVTGETDRVYLDTPARLSIADSEWKRRILIDTQGSASAVIWNPWIERAAALPDMDNNGWQRMFCIETANVLADAKTLGPGESHTLAVTISSEAL</sequence>